<dbReference type="KEGG" id="thao:NI17_005150"/>
<sequence length="150" mass="16886">MAKQSRYYGSGTERALFMLSRGTCYAPPCKEPVLKMAESGTPRVNVQIAHIRALVEGEARYDKNYPEKLRNRFENLILLCKPHHTEVDSDLWVEQYPAEVLLRWKAEVEGGGLGDALKNVPPLNGDKEFEGIIVKSVETARLEILGRSTN</sequence>
<dbReference type="GO" id="GO:0004519">
    <property type="term" value="F:endonuclease activity"/>
    <property type="evidence" value="ECO:0007669"/>
    <property type="project" value="UniProtKB-KW"/>
</dbReference>
<keyword evidence="1" id="KW-0255">Endonuclease</keyword>
<keyword evidence="1" id="KW-0378">Hydrolase</keyword>
<organism evidence="1 2">
    <name type="scientific">Thermobifida halotolerans</name>
    <dbReference type="NCBI Taxonomy" id="483545"/>
    <lineage>
        <taxon>Bacteria</taxon>
        <taxon>Bacillati</taxon>
        <taxon>Actinomycetota</taxon>
        <taxon>Actinomycetes</taxon>
        <taxon>Streptosporangiales</taxon>
        <taxon>Nocardiopsidaceae</taxon>
        <taxon>Thermobifida</taxon>
    </lineage>
</organism>
<keyword evidence="2" id="KW-1185">Reference proteome</keyword>
<dbReference type="InterPro" id="IPR003615">
    <property type="entry name" value="HNH_nuc"/>
</dbReference>
<dbReference type="AlphaFoldDB" id="A0AA97LYG8"/>
<accession>A0AA97LYG8</accession>
<gene>
    <name evidence="1" type="ORF">NI17_005150</name>
</gene>
<dbReference type="RefSeq" id="WP_068691960.1">
    <property type="nucleotide sequence ID" value="NZ_CP063196.1"/>
</dbReference>
<dbReference type="EMBL" id="CP063196">
    <property type="protein sequence ID" value="UOE20607.1"/>
    <property type="molecule type" value="Genomic_DNA"/>
</dbReference>
<reference evidence="1" key="1">
    <citation type="submission" date="2020-10" db="EMBL/GenBank/DDBJ databases">
        <title>De novo genome project of the cellulose decomposer Thermobifida halotolerans type strain.</title>
        <authorList>
            <person name="Nagy I."/>
            <person name="Horvath B."/>
            <person name="Kukolya J."/>
            <person name="Nagy I."/>
            <person name="Orsini M."/>
        </authorList>
    </citation>
    <scope>NUCLEOTIDE SEQUENCE</scope>
    <source>
        <strain evidence="1">DSM 44931</strain>
    </source>
</reference>
<proteinExistence type="predicted"/>
<evidence type="ECO:0000313" key="1">
    <source>
        <dbReference type="EMBL" id="UOE20607.1"/>
    </source>
</evidence>
<dbReference type="Proteomes" id="UP000265719">
    <property type="component" value="Chromosome"/>
</dbReference>
<keyword evidence="1" id="KW-0540">Nuclease</keyword>
<name>A0AA97LYG8_9ACTN</name>
<evidence type="ECO:0000313" key="2">
    <source>
        <dbReference type="Proteomes" id="UP000265719"/>
    </source>
</evidence>
<protein>
    <submittedName>
        <fullName evidence="1">HNH endonuclease</fullName>
    </submittedName>
</protein>
<dbReference type="CDD" id="cd00085">
    <property type="entry name" value="HNHc"/>
    <property type="match status" value="1"/>
</dbReference>